<comment type="caution">
    <text evidence="5">The sequence shown here is derived from an EMBL/GenBank/DDBJ whole genome shotgun (WGS) entry which is preliminary data.</text>
</comment>
<protein>
    <submittedName>
        <fullName evidence="5">Hotdog fold thioesterase</fullName>
    </submittedName>
</protein>
<dbReference type="InterPro" id="IPR029069">
    <property type="entry name" value="HotDog_dom_sf"/>
</dbReference>
<dbReference type="RefSeq" id="WP_311629615.1">
    <property type="nucleotide sequence ID" value="NZ_JAVREN010000007.1"/>
</dbReference>
<organism evidence="5 6">
    <name type="scientific">Streptomyces boetiae</name>
    <dbReference type="NCBI Taxonomy" id="3075541"/>
    <lineage>
        <taxon>Bacteria</taxon>
        <taxon>Bacillati</taxon>
        <taxon>Actinomycetota</taxon>
        <taxon>Actinomycetes</taxon>
        <taxon>Kitasatosporales</taxon>
        <taxon>Streptomycetaceae</taxon>
        <taxon>Streptomyces</taxon>
    </lineage>
</organism>
<dbReference type="Proteomes" id="UP001183388">
    <property type="component" value="Unassembled WGS sequence"/>
</dbReference>
<keyword evidence="6" id="KW-1185">Reference proteome</keyword>
<evidence type="ECO:0000259" key="4">
    <source>
        <dbReference type="Pfam" id="PF03061"/>
    </source>
</evidence>
<evidence type="ECO:0000256" key="3">
    <source>
        <dbReference type="SAM" id="MobiDB-lite"/>
    </source>
</evidence>
<evidence type="ECO:0000313" key="6">
    <source>
        <dbReference type="Proteomes" id="UP001183388"/>
    </source>
</evidence>
<reference evidence="6" key="1">
    <citation type="submission" date="2023-07" db="EMBL/GenBank/DDBJ databases">
        <title>30 novel species of actinomycetes from the DSMZ collection.</title>
        <authorList>
            <person name="Nouioui I."/>
        </authorList>
    </citation>
    <scope>NUCLEOTIDE SEQUENCE [LARGE SCALE GENOMIC DNA]</scope>
    <source>
        <strain evidence="6">DSM 44917</strain>
    </source>
</reference>
<dbReference type="InterPro" id="IPR003736">
    <property type="entry name" value="PAAI_dom"/>
</dbReference>
<dbReference type="SUPFAM" id="SSF54637">
    <property type="entry name" value="Thioesterase/thiol ester dehydrase-isomerase"/>
    <property type="match status" value="1"/>
</dbReference>
<evidence type="ECO:0000256" key="1">
    <source>
        <dbReference type="ARBA" id="ARBA00008324"/>
    </source>
</evidence>
<name>A0ABU2L531_9ACTN</name>
<evidence type="ECO:0000313" key="5">
    <source>
        <dbReference type="EMBL" id="MDT0306677.1"/>
    </source>
</evidence>
<dbReference type="Pfam" id="PF03061">
    <property type="entry name" value="4HBT"/>
    <property type="match status" value="1"/>
</dbReference>
<proteinExistence type="inferred from homology"/>
<keyword evidence="2" id="KW-0378">Hydrolase</keyword>
<dbReference type="NCBIfam" id="TIGR00369">
    <property type="entry name" value="unchar_dom_1"/>
    <property type="match status" value="1"/>
</dbReference>
<accession>A0ABU2L531</accession>
<feature type="domain" description="Thioesterase" evidence="4">
    <location>
        <begin position="68"/>
        <end position="145"/>
    </location>
</feature>
<dbReference type="PANTHER" id="PTHR43240">
    <property type="entry name" value="1,4-DIHYDROXY-2-NAPHTHOYL-COA THIOESTERASE 1"/>
    <property type="match status" value="1"/>
</dbReference>
<dbReference type="Gene3D" id="3.10.129.10">
    <property type="entry name" value="Hotdog Thioesterase"/>
    <property type="match status" value="1"/>
</dbReference>
<sequence>MAEHNGTASSGFSGFPAQVVAQWAASGVDLPALFSAGRLGERMGLTILEAAPERVVGTLPVEGNTQPYGLLHGGASAVLAETLGSIGAMLHGGPNKIAMGVDLNCTHHRAVRSGTVTGVATPAHTGRTSAVFEVVITDEAGKRVCTARLTCALRPAAQQGQQPQEGTGPAAGVTP</sequence>
<comment type="similarity">
    <text evidence="1">Belongs to the thioesterase PaaI family.</text>
</comment>
<dbReference type="EMBL" id="JAVREN010000007">
    <property type="protein sequence ID" value="MDT0306677.1"/>
    <property type="molecule type" value="Genomic_DNA"/>
</dbReference>
<dbReference type="InterPro" id="IPR006683">
    <property type="entry name" value="Thioestr_dom"/>
</dbReference>
<evidence type="ECO:0000256" key="2">
    <source>
        <dbReference type="ARBA" id="ARBA00022801"/>
    </source>
</evidence>
<dbReference type="PANTHER" id="PTHR43240:SF5">
    <property type="entry name" value="1,4-DIHYDROXY-2-NAPHTHOYL-COA THIOESTERASE 1"/>
    <property type="match status" value="1"/>
</dbReference>
<dbReference type="CDD" id="cd03443">
    <property type="entry name" value="PaaI_thioesterase"/>
    <property type="match status" value="1"/>
</dbReference>
<feature type="region of interest" description="Disordered" evidence="3">
    <location>
        <begin position="156"/>
        <end position="175"/>
    </location>
</feature>
<gene>
    <name evidence="5" type="ORF">RM780_06845</name>
</gene>